<feature type="compositionally biased region" description="Polar residues" evidence="5">
    <location>
        <begin position="1"/>
        <end position="11"/>
    </location>
</feature>
<accession>A0A1G4KFY1</accession>
<sequence length="439" mass="47567">MGSSKSKSPSKQFVFHGGTTPMATSTGTATSGRNKSRGQQQQQQPQQSDFKTRKPREGKAGSQDPGFSSQQQKTIIEHLLITKNSASHKNYSHVPCKFFRQGTCQAGDSCPFSHSLNVSTADQTPCKYFRRGNCRFGSKCANAHILPDGTRVNPPKQMYHHHAPRAGDAGTAASVPIPLTPTAPPRHVYPSNYHQIATPSYQNSLESPFVPLASARVTSGSRNFSAGSDLPLADHFSGTWNDMDSEHAIDDCDGEEFLPGELSELLTPSELKRRHSRSSFTGKFGGFGENGSLPSTSSTLLGSMADSYLAPAPLPSASQQRTASGVSYASTNYSPTNAQVFTLPTLNYTYQQEQRDIMNGAMWTTDPATTASTQVQKTTQRALFRLEEDLQNLKLLDDNRGGSDPADIAAAAALTGYQVDDAGHHDTQFILDDLQGEIW</sequence>
<dbReference type="GO" id="GO:0008270">
    <property type="term" value="F:zinc ion binding"/>
    <property type="evidence" value="ECO:0007669"/>
    <property type="project" value="UniProtKB-KW"/>
</dbReference>
<dbReference type="Gene3D" id="4.10.1000.10">
    <property type="entry name" value="Zinc finger, CCCH-type"/>
    <property type="match status" value="1"/>
</dbReference>
<dbReference type="GO" id="GO:0000209">
    <property type="term" value="P:protein polyubiquitination"/>
    <property type="evidence" value="ECO:0007669"/>
    <property type="project" value="InterPro"/>
</dbReference>
<dbReference type="InterPro" id="IPR045072">
    <property type="entry name" value="MKRN-like"/>
</dbReference>
<dbReference type="EMBL" id="LT598468">
    <property type="protein sequence ID" value="SCV03336.1"/>
    <property type="molecule type" value="Genomic_DNA"/>
</dbReference>
<dbReference type="STRING" id="1230905.A0A1G4KFY1"/>
<feature type="compositionally biased region" description="Low complexity" evidence="5">
    <location>
        <begin position="17"/>
        <end position="32"/>
    </location>
</feature>
<feature type="region of interest" description="Disordered" evidence="5">
    <location>
        <begin position="1"/>
        <end position="71"/>
    </location>
</feature>
<evidence type="ECO:0000259" key="6">
    <source>
        <dbReference type="PROSITE" id="PS50103"/>
    </source>
</evidence>
<keyword evidence="1 4" id="KW-0479">Metal-binding</keyword>
<name>A0A1G4KFY1_9SACH</name>
<dbReference type="PANTHER" id="PTHR11224:SF10">
    <property type="entry name" value="IP09428P-RELATED"/>
    <property type="match status" value="1"/>
</dbReference>
<feature type="compositionally biased region" description="Basic and acidic residues" evidence="5">
    <location>
        <begin position="50"/>
        <end position="59"/>
    </location>
</feature>
<evidence type="ECO:0000256" key="1">
    <source>
        <dbReference type="ARBA" id="ARBA00022723"/>
    </source>
</evidence>
<evidence type="ECO:0000256" key="5">
    <source>
        <dbReference type="SAM" id="MobiDB-lite"/>
    </source>
</evidence>
<feature type="zinc finger region" description="C3H1-type" evidence="4">
    <location>
        <begin position="120"/>
        <end position="147"/>
    </location>
</feature>
<dbReference type="Proteomes" id="UP000191024">
    <property type="component" value="Chromosome H"/>
</dbReference>
<proteinExistence type="predicted"/>
<feature type="domain" description="C3H1-type" evidence="6">
    <location>
        <begin position="90"/>
        <end position="117"/>
    </location>
</feature>
<feature type="zinc finger region" description="C3H1-type" evidence="4">
    <location>
        <begin position="90"/>
        <end position="117"/>
    </location>
</feature>
<dbReference type="InterPro" id="IPR000571">
    <property type="entry name" value="Znf_CCCH"/>
</dbReference>
<dbReference type="PANTHER" id="PTHR11224">
    <property type="entry name" value="MAKORIN-RELATED"/>
    <property type="match status" value="1"/>
</dbReference>
<gene>
    <name evidence="7" type="ORF">LAMI_0H07338G</name>
</gene>
<dbReference type="SMART" id="SM00356">
    <property type="entry name" value="ZnF_C3H1"/>
    <property type="match status" value="2"/>
</dbReference>
<reference evidence="8" key="1">
    <citation type="submission" date="2016-03" db="EMBL/GenBank/DDBJ databases">
        <authorList>
            <person name="Devillers H."/>
        </authorList>
    </citation>
    <scope>NUCLEOTIDE SEQUENCE [LARGE SCALE GENOMIC DNA]</scope>
</reference>
<evidence type="ECO:0000256" key="4">
    <source>
        <dbReference type="PROSITE-ProRule" id="PRU00723"/>
    </source>
</evidence>
<keyword evidence="8" id="KW-1185">Reference proteome</keyword>
<dbReference type="SUPFAM" id="SSF90229">
    <property type="entry name" value="CCCH zinc finger"/>
    <property type="match status" value="1"/>
</dbReference>
<dbReference type="Pfam" id="PF00642">
    <property type="entry name" value="zf-CCCH"/>
    <property type="match status" value="2"/>
</dbReference>
<protein>
    <submittedName>
        <fullName evidence="7">LAMI_0H07338g1_1</fullName>
    </submittedName>
</protein>
<dbReference type="PROSITE" id="PS50103">
    <property type="entry name" value="ZF_C3H1"/>
    <property type="match status" value="2"/>
</dbReference>
<keyword evidence="3 4" id="KW-0862">Zinc</keyword>
<dbReference type="AlphaFoldDB" id="A0A1G4KFY1"/>
<keyword evidence="2 4" id="KW-0863">Zinc-finger</keyword>
<evidence type="ECO:0000313" key="8">
    <source>
        <dbReference type="Proteomes" id="UP000191024"/>
    </source>
</evidence>
<evidence type="ECO:0000313" key="7">
    <source>
        <dbReference type="EMBL" id="SCV03336.1"/>
    </source>
</evidence>
<dbReference type="GO" id="GO:0061630">
    <property type="term" value="F:ubiquitin protein ligase activity"/>
    <property type="evidence" value="ECO:0007669"/>
    <property type="project" value="InterPro"/>
</dbReference>
<dbReference type="InterPro" id="IPR036855">
    <property type="entry name" value="Znf_CCCH_sf"/>
</dbReference>
<feature type="domain" description="C3H1-type" evidence="6">
    <location>
        <begin position="120"/>
        <end position="147"/>
    </location>
</feature>
<evidence type="ECO:0000256" key="3">
    <source>
        <dbReference type="ARBA" id="ARBA00022833"/>
    </source>
</evidence>
<organism evidence="7 8">
    <name type="scientific">Lachancea mirantina</name>
    <dbReference type="NCBI Taxonomy" id="1230905"/>
    <lineage>
        <taxon>Eukaryota</taxon>
        <taxon>Fungi</taxon>
        <taxon>Dikarya</taxon>
        <taxon>Ascomycota</taxon>
        <taxon>Saccharomycotina</taxon>
        <taxon>Saccharomycetes</taxon>
        <taxon>Saccharomycetales</taxon>
        <taxon>Saccharomycetaceae</taxon>
        <taxon>Lachancea</taxon>
    </lineage>
</organism>
<dbReference type="OrthoDB" id="411372at2759"/>
<evidence type="ECO:0000256" key="2">
    <source>
        <dbReference type="ARBA" id="ARBA00022771"/>
    </source>
</evidence>